<sequence length="115" mass="13458">MMSSPTAFYSPFATITKDEEKVLKAKMAVIIERYKGKVSTLPKNVANLCRYEGCWYKQGFWYQSKADFSVEAIMAAQDDFQALPTDILYRAFWSFYYNTLLIKIIKLINLFDKKH</sequence>
<dbReference type="Proteomes" id="UP000215914">
    <property type="component" value="Chromosome 11"/>
</dbReference>
<dbReference type="InParanoid" id="A0A251TE36"/>
<reference evidence="2" key="1">
    <citation type="journal article" date="2017" name="Nature">
        <title>The sunflower genome provides insights into oil metabolism, flowering and Asterid evolution.</title>
        <authorList>
            <person name="Badouin H."/>
            <person name="Gouzy J."/>
            <person name="Grassa C.J."/>
            <person name="Murat F."/>
            <person name="Staton S.E."/>
            <person name="Cottret L."/>
            <person name="Lelandais-Briere C."/>
            <person name="Owens G.L."/>
            <person name="Carrere S."/>
            <person name="Mayjonade B."/>
            <person name="Legrand L."/>
            <person name="Gill N."/>
            <person name="Kane N.C."/>
            <person name="Bowers J.E."/>
            <person name="Hubner S."/>
            <person name="Bellec A."/>
            <person name="Berard A."/>
            <person name="Berges H."/>
            <person name="Blanchet N."/>
            <person name="Boniface M.C."/>
            <person name="Brunel D."/>
            <person name="Catrice O."/>
            <person name="Chaidir N."/>
            <person name="Claudel C."/>
            <person name="Donnadieu C."/>
            <person name="Faraut T."/>
            <person name="Fievet G."/>
            <person name="Helmstetter N."/>
            <person name="King M."/>
            <person name="Knapp S.J."/>
            <person name="Lai Z."/>
            <person name="Le Paslier M.C."/>
            <person name="Lippi Y."/>
            <person name="Lorenzon L."/>
            <person name="Mandel J.R."/>
            <person name="Marage G."/>
            <person name="Marchand G."/>
            <person name="Marquand E."/>
            <person name="Bret-Mestries E."/>
            <person name="Morien E."/>
            <person name="Nambeesan S."/>
            <person name="Nguyen T."/>
            <person name="Pegot-Espagnet P."/>
            <person name="Pouilly N."/>
            <person name="Raftis F."/>
            <person name="Sallet E."/>
            <person name="Schiex T."/>
            <person name="Thomas J."/>
            <person name="Vandecasteele C."/>
            <person name="Vares D."/>
            <person name="Vear F."/>
            <person name="Vautrin S."/>
            <person name="Crespi M."/>
            <person name="Mangin B."/>
            <person name="Burke J.M."/>
            <person name="Salse J."/>
            <person name="Munos S."/>
            <person name="Vincourt P."/>
            <person name="Rieseberg L.H."/>
            <person name="Langlade N.B."/>
        </authorList>
    </citation>
    <scope>NUCLEOTIDE SEQUENCE [LARGE SCALE GENOMIC DNA]</scope>
    <source>
        <strain evidence="2">cv. SF193</strain>
    </source>
</reference>
<proteinExistence type="predicted"/>
<accession>A0A251TE36</accession>
<dbReference type="AlphaFoldDB" id="A0A251TE36"/>
<evidence type="ECO:0000313" key="1">
    <source>
        <dbReference type="EMBL" id="OTG09338.1"/>
    </source>
</evidence>
<evidence type="ECO:0000313" key="2">
    <source>
        <dbReference type="Proteomes" id="UP000215914"/>
    </source>
</evidence>
<protein>
    <submittedName>
        <fullName evidence="1">Uncharacterized protein</fullName>
    </submittedName>
</protein>
<gene>
    <name evidence="1" type="ORF">HannXRQ_Chr11g0351851</name>
</gene>
<organism evidence="1 2">
    <name type="scientific">Helianthus annuus</name>
    <name type="common">Common sunflower</name>
    <dbReference type="NCBI Taxonomy" id="4232"/>
    <lineage>
        <taxon>Eukaryota</taxon>
        <taxon>Viridiplantae</taxon>
        <taxon>Streptophyta</taxon>
        <taxon>Embryophyta</taxon>
        <taxon>Tracheophyta</taxon>
        <taxon>Spermatophyta</taxon>
        <taxon>Magnoliopsida</taxon>
        <taxon>eudicotyledons</taxon>
        <taxon>Gunneridae</taxon>
        <taxon>Pentapetalae</taxon>
        <taxon>asterids</taxon>
        <taxon>campanulids</taxon>
        <taxon>Asterales</taxon>
        <taxon>Asteraceae</taxon>
        <taxon>Asteroideae</taxon>
        <taxon>Heliantheae alliance</taxon>
        <taxon>Heliantheae</taxon>
        <taxon>Helianthus</taxon>
    </lineage>
</organism>
<keyword evidence="2" id="KW-1185">Reference proteome</keyword>
<dbReference type="EMBL" id="CM007900">
    <property type="protein sequence ID" value="OTG09338.1"/>
    <property type="molecule type" value="Genomic_DNA"/>
</dbReference>
<name>A0A251TE36_HELAN</name>